<evidence type="ECO:0000313" key="12">
    <source>
        <dbReference type="Proteomes" id="UP000821837"/>
    </source>
</evidence>
<dbReference type="PANTHER" id="PTHR10083">
    <property type="entry name" value="KUNITZ-TYPE PROTEASE INHIBITOR-RELATED"/>
    <property type="match status" value="1"/>
</dbReference>
<comment type="subunit">
    <text evidence="9">Interacts with host thrombin and trypsin.</text>
</comment>
<dbReference type="PROSITE" id="PS00280">
    <property type="entry name" value="BPTI_KUNITZ_1"/>
    <property type="match status" value="6"/>
</dbReference>
<feature type="domain" description="BPTI/Kunitz inhibitor" evidence="10">
    <location>
        <begin position="1"/>
        <end position="36"/>
    </location>
</feature>
<dbReference type="FunFam" id="4.10.410.10:FF:000020">
    <property type="entry name" value="Collagen, type VI, alpha 3"/>
    <property type="match status" value="3"/>
</dbReference>
<feature type="domain" description="BPTI/Kunitz inhibitor" evidence="10">
    <location>
        <begin position="282"/>
        <end position="332"/>
    </location>
</feature>
<dbReference type="Pfam" id="PF00014">
    <property type="entry name" value="Kunitz_BPTI"/>
    <property type="match status" value="9"/>
</dbReference>
<dbReference type="PANTHER" id="PTHR10083:SF374">
    <property type="entry name" value="BPTI_KUNITZ INHIBITOR DOMAIN-CONTAINING PROTEIN"/>
    <property type="match status" value="1"/>
</dbReference>
<evidence type="ECO:0000313" key="11">
    <source>
        <dbReference type="EMBL" id="KAH7972858.1"/>
    </source>
</evidence>
<evidence type="ECO:0000256" key="3">
    <source>
        <dbReference type="ARBA" id="ARBA00022690"/>
    </source>
</evidence>
<keyword evidence="6" id="KW-1015">Disulfide bond</keyword>
<comment type="function">
    <text evidence="8">Midgut thrombin inhibitor that plays a major role in keeping the midgut microenvironment at low hemostatic and inflammatory tonus. Also inhibits FXIa (F11), kallikrein (KLK1), neutrophil elastase (ELANE) and cathepsin G (CTSG), which play a role in the contact pathway of the coagulation cascade. Also abrogates platelet aggregation by cathepsin G and plasmin, and attenuates tissue factor (F3) pathway inhibitor cleavage by elastase. In vivo, inhibits thrombosis and promotes bleeding in mice.</text>
</comment>
<evidence type="ECO:0000256" key="1">
    <source>
        <dbReference type="ARBA" id="ARBA00004613"/>
    </source>
</evidence>
<dbReference type="Proteomes" id="UP000821837">
    <property type="component" value="Chromosome 11"/>
</dbReference>
<feature type="domain" description="BPTI/Kunitz inhibitor" evidence="10">
    <location>
        <begin position="510"/>
        <end position="560"/>
    </location>
</feature>
<accession>A0A9D4T5Z6</accession>
<name>A0A9D4T5Z6_RHISA</name>
<feature type="domain" description="BPTI/Kunitz inhibitor" evidence="10">
    <location>
        <begin position="106"/>
        <end position="156"/>
    </location>
</feature>
<feature type="domain" description="BPTI/Kunitz inhibitor" evidence="10">
    <location>
        <begin position="432"/>
        <end position="482"/>
    </location>
</feature>
<keyword evidence="2" id="KW-0964">Secreted</keyword>
<dbReference type="GO" id="GO:0005615">
    <property type="term" value="C:extracellular space"/>
    <property type="evidence" value="ECO:0007669"/>
    <property type="project" value="TreeGrafter"/>
</dbReference>
<comment type="subcellular location">
    <subcellularLocation>
        <location evidence="1">Secreted</location>
    </subcellularLocation>
</comment>
<dbReference type="InterPro" id="IPR036880">
    <property type="entry name" value="Kunitz_BPTI_sf"/>
</dbReference>
<dbReference type="PRINTS" id="PR00759">
    <property type="entry name" value="BASICPTASE"/>
</dbReference>
<dbReference type="GO" id="GO:0004867">
    <property type="term" value="F:serine-type endopeptidase inhibitor activity"/>
    <property type="evidence" value="ECO:0007669"/>
    <property type="project" value="UniProtKB-KW"/>
</dbReference>
<evidence type="ECO:0000259" key="10">
    <source>
        <dbReference type="PROSITE" id="PS50279"/>
    </source>
</evidence>
<evidence type="ECO:0000256" key="7">
    <source>
        <dbReference type="ARBA" id="ARBA00023283"/>
    </source>
</evidence>
<dbReference type="EMBL" id="JABSTV010001247">
    <property type="protein sequence ID" value="KAH7972858.1"/>
    <property type="molecule type" value="Genomic_DNA"/>
</dbReference>
<dbReference type="PROSITE" id="PS50279">
    <property type="entry name" value="BPTI_KUNITZ_2"/>
    <property type="match status" value="9"/>
</dbReference>
<dbReference type="FunFam" id="4.10.410.10:FF:000004">
    <property type="entry name" value="Tissue factor pathway inhibitor"/>
    <property type="match status" value="2"/>
</dbReference>
<keyword evidence="3" id="KW-0646">Protease inhibitor</keyword>
<dbReference type="InterPro" id="IPR002223">
    <property type="entry name" value="Kunitz_BPTI"/>
</dbReference>
<reference evidence="11" key="2">
    <citation type="submission" date="2021-09" db="EMBL/GenBank/DDBJ databases">
        <authorList>
            <person name="Jia N."/>
            <person name="Wang J."/>
            <person name="Shi W."/>
            <person name="Du L."/>
            <person name="Sun Y."/>
            <person name="Zhan W."/>
            <person name="Jiang J."/>
            <person name="Wang Q."/>
            <person name="Zhang B."/>
            <person name="Ji P."/>
            <person name="Sakyi L.B."/>
            <person name="Cui X."/>
            <person name="Yuan T."/>
            <person name="Jiang B."/>
            <person name="Yang W."/>
            <person name="Lam T.T.-Y."/>
            <person name="Chang Q."/>
            <person name="Ding S."/>
            <person name="Wang X."/>
            <person name="Zhu J."/>
            <person name="Ruan X."/>
            <person name="Zhao L."/>
            <person name="Wei J."/>
            <person name="Que T."/>
            <person name="Du C."/>
            <person name="Cheng J."/>
            <person name="Dai P."/>
            <person name="Han X."/>
            <person name="Huang E."/>
            <person name="Gao Y."/>
            <person name="Liu J."/>
            <person name="Shao H."/>
            <person name="Ye R."/>
            <person name="Li L."/>
            <person name="Wei W."/>
            <person name="Wang X."/>
            <person name="Wang C."/>
            <person name="Huo Q."/>
            <person name="Li W."/>
            <person name="Guo W."/>
            <person name="Chen H."/>
            <person name="Chen S."/>
            <person name="Zhou L."/>
            <person name="Zhou L."/>
            <person name="Ni X."/>
            <person name="Tian J."/>
            <person name="Zhou Y."/>
            <person name="Sheng Y."/>
            <person name="Liu T."/>
            <person name="Pan Y."/>
            <person name="Xia L."/>
            <person name="Li J."/>
            <person name="Zhao F."/>
            <person name="Cao W."/>
        </authorList>
    </citation>
    <scope>NUCLEOTIDE SEQUENCE</scope>
    <source>
        <strain evidence="11">Rsan-2018</strain>
        <tissue evidence="11">Larvae</tissue>
    </source>
</reference>
<organism evidence="11 12">
    <name type="scientific">Rhipicephalus sanguineus</name>
    <name type="common">Brown dog tick</name>
    <name type="synonym">Ixodes sanguineus</name>
    <dbReference type="NCBI Taxonomy" id="34632"/>
    <lineage>
        <taxon>Eukaryota</taxon>
        <taxon>Metazoa</taxon>
        <taxon>Ecdysozoa</taxon>
        <taxon>Arthropoda</taxon>
        <taxon>Chelicerata</taxon>
        <taxon>Arachnida</taxon>
        <taxon>Acari</taxon>
        <taxon>Parasitiformes</taxon>
        <taxon>Ixodida</taxon>
        <taxon>Ixodoidea</taxon>
        <taxon>Ixodidae</taxon>
        <taxon>Rhipicephalinae</taxon>
        <taxon>Rhipicephalus</taxon>
        <taxon>Rhipicephalus</taxon>
    </lineage>
</organism>
<dbReference type="Gene3D" id="4.10.410.10">
    <property type="entry name" value="Pancreatic trypsin inhibitor Kunitz domain"/>
    <property type="match status" value="9"/>
</dbReference>
<dbReference type="AlphaFoldDB" id="A0A9D4T5Z6"/>
<evidence type="ECO:0000256" key="6">
    <source>
        <dbReference type="ARBA" id="ARBA00023157"/>
    </source>
</evidence>
<dbReference type="SUPFAM" id="SSF57362">
    <property type="entry name" value="BPTI-like"/>
    <property type="match status" value="9"/>
</dbReference>
<feature type="domain" description="BPTI/Kunitz inhibitor" evidence="10">
    <location>
        <begin position="225"/>
        <end position="275"/>
    </location>
</feature>
<keyword evidence="7" id="KW-0873">Pyrrolidone carboxylic acid</keyword>
<keyword evidence="5" id="KW-0722">Serine protease inhibitor</keyword>
<proteinExistence type="predicted"/>
<evidence type="ECO:0000256" key="2">
    <source>
        <dbReference type="ARBA" id="ARBA00022525"/>
    </source>
</evidence>
<keyword evidence="12" id="KW-1185">Reference proteome</keyword>
<evidence type="ECO:0000256" key="4">
    <source>
        <dbReference type="ARBA" id="ARBA00022737"/>
    </source>
</evidence>
<dbReference type="CDD" id="cd00109">
    <property type="entry name" value="Kunitz-type"/>
    <property type="match status" value="4"/>
</dbReference>
<dbReference type="InterPro" id="IPR020901">
    <property type="entry name" value="Prtase_inh_Kunz-CS"/>
</dbReference>
<evidence type="ECO:0000256" key="9">
    <source>
        <dbReference type="ARBA" id="ARBA00063785"/>
    </source>
</evidence>
<sequence>MWWYNVLSGQCEEFIYGGCQGNDNKYRTKQECEKTCAEGSVSPFACFAPPDEGPCRASITRYYFDNETQTCEEFTYGGCEGNQNNYETAEECKASCNPETEYEAKCLARPESGPCMAYIPMWAYDAKLGQCKSFIYGGCDGNDNKYPTKEKCQKTCKKSPSAPTNPVCYLPKAPGPCLAYMPRYYYNKASKKCEQFIYGGCQGNANNFWTLKECRRACKPTNPVCYEPKEVGPCKAYVPRYFYNTTTKYCERFVYGGCKGNGNNFLELDVCLKTCTLKDQVCYLPKETGPCFGYFPRYYYNTTTNTCEQFVYGGCRGNANNFETLHQCESKCGNVSLTEELIRSRLIAKLATLDPVCELPKKPGPCHGHFPRFYYNKTTGTCEKFVFGGCQENRNNFETLWDCEHKCVVSLEDVIRANPILSREVVGLNPVCNETKYPGPCFGYFPRYYYNNVTKSCEKFVYGGCKANGNNFVTLEECQNTCWASLDQHSLKIVGAFELPHWPFTPPEVCTYSVDAGPCEAYMPRFFYNTLTKACEQFVYGGCGGNGNNFLTFDACEKKCKKFFGVVPRA</sequence>
<feature type="domain" description="BPTI/Kunitz inhibitor" evidence="10">
    <location>
        <begin position="46"/>
        <end position="96"/>
    </location>
</feature>
<comment type="caution">
    <text evidence="11">The sequence shown here is derived from an EMBL/GenBank/DDBJ whole genome shotgun (WGS) entry which is preliminary data.</text>
</comment>
<feature type="domain" description="BPTI/Kunitz inhibitor" evidence="10">
    <location>
        <begin position="168"/>
        <end position="218"/>
    </location>
</feature>
<protein>
    <recommendedName>
        <fullName evidence="10">BPTI/Kunitz inhibitor domain-containing protein</fullName>
    </recommendedName>
</protein>
<dbReference type="FunFam" id="4.10.410.10:FF:000021">
    <property type="entry name" value="Serine protease inhibitor, putative"/>
    <property type="match status" value="2"/>
</dbReference>
<feature type="domain" description="BPTI/Kunitz inhibitor" evidence="10">
    <location>
        <begin position="357"/>
        <end position="407"/>
    </location>
</feature>
<evidence type="ECO:0000256" key="8">
    <source>
        <dbReference type="ARBA" id="ARBA00054786"/>
    </source>
</evidence>
<dbReference type="InterPro" id="IPR050098">
    <property type="entry name" value="TFPI/VKTCI-like"/>
</dbReference>
<dbReference type="VEuPathDB" id="VectorBase:RSAN_043720"/>
<keyword evidence="4" id="KW-0677">Repeat</keyword>
<reference evidence="11" key="1">
    <citation type="journal article" date="2020" name="Cell">
        <title>Large-Scale Comparative Analyses of Tick Genomes Elucidate Their Genetic Diversity and Vector Capacities.</title>
        <authorList>
            <consortium name="Tick Genome and Microbiome Consortium (TIGMIC)"/>
            <person name="Jia N."/>
            <person name="Wang J."/>
            <person name="Shi W."/>
            <person name="Du L."/>
            <person name="Sun Y."/>
            <person name="Zhan W."/>
            <person name="Jiang J.F."/>
            <person name="Wang Q."/>
            <person name="Zhang B."/>
            <person name="Ji P."/>
            <person name="Bell-Sakyi L."/>
            <person name="Cui X.M."/>
            <person name="Yuan T.T."/>
            <person name="Jiang B.G."/>
            <person name="Yang W.F."/>
            <person name="Lam T.T."/>
            <person name="Chang Q.C."/>
            <person name="Ding S.J."/>
            <person name="Wang X.J."/>
            <person name="Zhu J.G."/>
            <person name="Ruan X.D."/>
            <person name="Zhao L."/>
            <person name="Wei J.T."/>
            <person name="Ye R.Z."/>
            <person name="Que T.C."/>
            <person name="Du C.H."/>
            <person name="Zhou Y.H."/>
            <person name="Cheng J.X."/>
            <person name="Dai P.F."/>
            <person name="Guo W.B."/>
            <person name="Han X.H."/>
            <person name="Huang E.J."/>
            <person name="Li L.F."/>
            <person name="Wei W."/>
            <person name="Gao Y.C."/>
            <person name="Liu J.Z."/>
            <person name="Shao H.Z."/>
            <person name="Wang X."/>
            <person name="Wang C.C."/>
            <person name="Yang T.C."/>
            <person name="Huo Q.B."/>
            <person name="Li W."/>
            <person name="Chen H.Y."/>
            <person name="Chen S.E."/>
            <person name="Zhou L.G."/>
            <person name="Ni X.B."/>
            <person name="Tian J.H."/>
            <person name="Sheng Y."/>
            <person name="Liu T."/>
            <person name="Pan Y.S."/>
            <person name="Xia L.Y."/>
            <person name="Li J."/>
            <person name="Zhao F."/>
            <person name="Cao W.C."/>
        </authorList>
    </citation>
    <scope>NUCLEOTIDE SEQUENCE</scope>
    <source>
        <strain evidence="11">Rsan-2018</strain>
    </source>
</reference>
<evidence type="ECO:0000256" key="5">
    <source>
        <dbReference type="ARBA" id="ARBA00022900"/>
    </source>
</evidence>
<dbReference type="VEuPathDB" id="VectorBase:RSAN_039324"/>
<gene>
    <name evidence="11" type="ORF">HPB52_018047</name>
</gene>
<dbReference type="SMART" id="SM00131">
    <property type="entry name" value="KU"/>
    <property type="match status" value="9"/>
</dbReference>